<accession>A0ACC2U715</accession>
<sequence>MKLAFLLGAAIGLVQADNVVVGYYAPWSRVGVEEMPFDKLTHINYAFGTLINRDDPASISLNFDKELPQIKKLKSLASSHGVKVLISLGGWSGSQTFSILVQDPVSRTRFIENALWFLGKDVGLDGIDLDWEYPGRMGAPCSSYSPLDSENYLLLLKELRAAVDKKFPNRLITAAVRVLPFDGPDGNPMTDVSAFTPYFDFLNVMTYDIMGPWSDSTGPNSPLHYDARGEQMSMSFSIQSWIRAGFPANKLTAGVAFYGRSMTAQVDMTLDPTNQYAPKLPTTPRGDVDDTNEPDPICNEGASFSGEWKYRHLRTKILGKYTTYQRFWDATTMTPWLFDNVTSTFISYDDPQSLKAKVNFIKQLKIKGVMIWDLGMDYKDELIDSLQSIRTPSTYPKPIPTVTVTVSVPPTTKTITVTSTISKPESTKTITPKPLPEVTKTITSTLPELTKTVTVTHKPRPQPTKTVTVTSTVTSAKSPTYPKPTSPIPCIPDTGECLFDGMVSYTRKCYAGNQWAIYPCTMGSTCQTHQGKVYCAFARMPDFKKK</sequence>
<protein>
    <submittedName>
        <fullName evidence="1">Uncharacterized protein</fullName>
    </submittedName>
</protein>
<evidence type="ECO:0000313" key="2">
    <source>
        <dbReference type="Proteomes" id="UP001165960"/>
    </source>
</evidence>
<comment type="caution">
    <text evidence="1">The sequence shown here is derived from an EMBL/GenBank/DDBJ whole genome shotgun (WGS) entry which is preliminary data.</text>
</comment>
<proteinExistence type="predicted"/>
<dbReference type="Proteomes" id="UP001165960">
    <property type="component" value="Unassembled WGS sequence"/>
</dbReference>
<gene>
    <name evidence="1" type="ORF">DSO57_1005488</name>
</gene>
<organism evidence="1 2">
    <name type="scientific">Entomophthora muscae</name>
    <dbReference type="NCBI Taxonomy" id="34485"/>
    <lineage>
        <taxon>Eukaryota</taxon>
        <taxon>Fungi</taxon>
        <taxon>Fungi incertae sedis</taxon>
        <taxon>Zoopagomycota</taxon>
        <taxon>Entomophthoromycotina</taxon>
        <taxon>Entomophthoromycetes</taxon>
        <taxon>Entomophthorales</taxon>
        <taxon>Entomophthoraceae</taxon>
        <taxon>Entomophthora</taxon>
    </lineage>
</organism>
<keyword evidence="2" id="KW-1185">Reference proteome</keyword>
<dbReference type="EMBL" id="QTSX02001435">
    <property type="protein sequence ID" value="KAJ9082346.1"/>
    <property type="molecule type" value="Genomic_DNA"/>
</dbReference>
<reference evidence="1" key="1">
    <citation type="submission" date="2022-04" db="EMBL/GenBank/DDBJ databases">
        <title>Genome of the entomopathogenic fungus Entomophthora muscae.</title>
        <authorList>
            <person name="Elya C."/>
            <person name="Lovett B.R."/>
            <person name="Lee E."/>
            <person name="Macias A.M."/>
            <person name="Hajek A.E."/>
            <person name="De Bivort B.L."/>
            <person name="Kasson M.T."/>
            <person name="De Fine Licht H.H."/>
            <person name="Stajich J.E."/>
        </authorList>
    </citation>
    <scope>NUCLEOTIDE SEQUENCE</scope>
    <source>
        <strain evidence="1">Berkeley</strain>
    </source>
</reference>
<name>A0ACC2U715_9FUNG</name>
<evidence type="ECO:0000313" key="1">
    <source>
        <dbReference type="EMBL" id="KAJ9082346.1"/>
    </source>
</evidence>